<feature type="compositionally biased region" description="Low complexity" evidence="6">
    <location>
        <begin position="28"/>
        <end position="52"/>
    </location>
</feature>
<feature type="compositionally biased region" description="Polar residues" evidence="6">
    <location>
        <begin position="122"/>
        <end position="131"/>
    </location>
</feature>
<feature type="compositionally biased region" description="Low complexity" evidence="6">
    <location>
        <begin position="310"/>
        <end position="320"/>
    </location>
</feature>
<evidence type="ECO:0000256" key="6">
    <source>
        <dbReference type="SAM" id="MobiDB-lite"/>
    </source>
</evidence>
<dbReference type="RefSeq" id="XP_064667093.1">
    <property type="nucleotide sequence ID" value="XM_064817004.1"/>
</dbReference>
<organism evidence="7 8">
    <name type="scientific">Canariomyces notabilis</name>
    <dbReference type="NCBI Taxonomy" id="2074819"/>
    <lineage>
        <taxon>Eukaryota</taxon>
        <taxon>Fungi</taxon>
        <taxon>Dikarya</taxon>
        <taxon>Ascomycota</taxon>
        <taxon>Pezizomycotina</taxon>
        <taxon>Sordariomycetes</taxon>
        <taxon>Sordariomycetidae</taxon>
        <taxon>Sordariales</taxon>
        <taxon>Chaetomiaceae</taxon>
        <taxon>Canariomyces</taxon>
    </lineage>
</organism>
<evidence type="ECO:0000256" key="2">
    <source>
        <dbReference type="ARBA" id="ARBA00008803"/>
    </source>
</evidence>
<feature type="compositionally biased region" description="Pro residues" evidence="6">
    <location>
        <begin position="246"/>
        <end position="274"/>
    </location>
</feature>
<reference evidence="7" key="2">
    <citation type="submission" date="2023-05" db="EMBL/GenBank/DDBJ databases">
        <authorList>
            <consortium name="Lawrence Berkeley National Laboratory"/>
            <person name="Steindorff A."/>
            <person name="Hensen N."/>
            <person name="Bonometti L."/>
            <person name="Westerberg I."/>
            <person name="Brannstrom I.O."/>
            <person name="Guillou S."/>
            <person name="Cros-Aarteil S."/>
            <person name="Calhoun S."/>
            <person name="Haridas S."/>
            <person name="Kuo A."/>
            <person name="Mondo S."/>
            <person name="Pangilinan J."/>
            <person name="Riley R."/>
            <person name="Labutti K."/>
            <person name="Andreopoulos B."/>
            <person name="Lipzen A."/>
            <person name="Chen C."/>
            <person name="Yanf M."/>
            <person name="Daum C."/>
            <person name="Ng V."/>
            <person name="Clum A."/>
            <person name="Ohm R."/>
            <person name="Martin F."/>
            <person name="Silar P."/>
            <person name="Natvig D."/>
            <person name="Lalanne C."/>
            <person name="Gautier V."/>
            <person name="Ament-Velasquez S.L."/>
            <person name="Kruys A."/>
            <person name="Hutchinson M.I."/>
            <person name="Powell A.J."/>
            <person name="Barry K."/>
            <person name="Miller A.N."/>
            <person name="Grigoriev I.V."/>
            <person name="Debuchy R."/>
            <person name="Gladieux P."/>
            <person name="Thoren M.H."/>
            <person name="Johannesson H."/>
        </authorList>
    </citation>
    <scope>NUCLEOTIDE SEQUENCE</scope>
    <source>
        <strain evidence="7">CBS 508.74</strain>
    </source>
</reference>
<feature type="compositionally biased region" description="Low complexity" evidence="6">
    <location>
        <begin position="944"/>
        <end position="954"/>
    </location>
</feature>
<feature type="compositionally biased region" description="Basic and acidic residues" evidence="6">
    <location>
        <begin position="888"/>
        <end position="914"/>
    </location>
</feature>
<dbReference type="GeneID" id="89941129"/>
<dbReference type="InterPro" id="IPR008010">
    <property type="entry name" value="Tatp1"/>
</dbReference>
<feature type="region of interest" description="Disordered" evidence="6">
    <location>
        <begin position="771"/>
        <end position="847"/>
    </location>
</feature>
<feature type="compositionally biased region" description="Polar residues" evidence="6">
    <location>
        <begin position="140"/>
        <end position="167"/>
    </location>
</feature>
<feature type="compositionally biased region" description="Polar residues" evidence="6">
    <location>
        <begin position="88"/>
        <end position="97"/>
    </location>
</feature>
<keyword evidence="8" id="KW-1185">Reference proteome</keyword>
<sequence length="982" mass="108005">MASSPSSSPEQPQQPQQQEQQEQKQEPQQEQEQPQEQQQDQQQDQQQQQQQQNLDTLSLEVSDAQDTPASPGAATAIDTAANGVAVTAGQSETLETRASTPSSQSAAPSAADAQQPPADSGRANSPNAQQQRDPEAVNVSVRSETDQAVQAQPGNSQPTGTLETKTPQLPPAPQKPTEQPPEQVLLQQLQQITEQHHQHLQRQQQQHQHQHQQQHQHQHQHQQQHQQQQQQQQQQKQQQQQHHPQPQQPTPGLAPPPPPPAYPHVAPQPQPHPPSHAHHFQQIAPQTRPQIPLHQYQQPPPPPAPPATLPPYHQQHHPQLQQPPPQFHPPQPVGQLHHLQPQPVSRAPLTKPVIMDPPSMRRQRETQAPQRFPSPTRDHATINPKFVDDCTRMTYAIQQSLPEAVRRIVRDHWEKCLLGSEFHQAFILNASIHHAVPSITQRAVRDFGGKMVADSRNEIIGHFTSADLDMVADLIISKASDSFLDKCLEKRLLTIEAKPLVNALAKAERLGYDSNDIVQEDQRERVIPQEAYPGATAAVNGFPAGPAQPPQHPLQCMSCFRTFQYQSAYDHHMRYSVCRVIPPTANGFPHSCQYCGQGFVREHEFIAHIENQVCGKFGHLHRRRPGRPPKQPPVTLSSPVAIVPSMTSHKPTANGNSSTQATKPQGTPAQAGAASRTVATTPGSTDSPNIADPYAHLTEQQMQEMNDELKAAEAKYAPRFKEAEKIADENLRRVRIEGLRNSFGTKQSMIRKKYGVRLRERRTKAEIMAERERMGLKRAEKERARASLEAQRTSSPITDTEPAPRPAGGSGWTAANTSRASSVWEEHNAKRRRVDESGAYHSPYTSAADETLTRKTLSVSEIGGGLSGSAATAATHDPTLPPPSQPTRVDEQSSARIEIHEPSTKRDGAARNHSESASPASSDEGVGGGRDETTPGIAEKEPADVVGDDSSSSSGDEDIPPTLPTHVRKSLGAGSTSLLQGA</sequence>
<protein>
    <submittedName>
        <fullName evidence="7">Uncharacterized protein</fullName>
    </submittedName>
</protein>
<feature type="compositionally biased region" description="Low complexity" evidence="6">
    <location>
        <begin position="9"/>
        <end position="20"/>
    </location>
</feature>
<comment type="caution">
    <text evidence="7">The sequence shown here is derived from an EMBL/GenBank/DDBJ whole genome shotgun (WGS) entry which is preliminary data.</text>
</comment>
<feature type="compositionally biased region" description="Basic and acidic residues" evidence="6">
    <location>
        <begin position="771"/>
        <end position="786"/>
    </location>
</feature>
<feature type="region of interest" description="Disordered" evidence="6">
    <location>
        <begin position="863"/>
        <end position="982"/>
    </location>
</feature>
<keyword evidence="5" id="KW-0472">Membrane</keyword>
<dbReference type="PANTHER" id="PTHR13317:SF4">
    <property type="entry name" value="TRANSMEMBRANE ANTERIOR POSTERIOR TRANSFORMATION PROTEIN 1 HOMOLOG"/>
    <property type="match status" value="1"/>
</dbReference>
<feature type="compositionally biased region" description="Pro residues" evidence="6">
    <location>
        <begin position="321"/>
        <end position="332"/>
    </location>
</feature>
<feature type="compositionally biased region" description="Basic and acidic residues" evidence="6">
    <location>
        <begin position="824"/>
        <end position="838"/>
    </location>
</feature>
<comment type="subcellular location">
    <subcellularLocation>
        <location evidence="1">Membrane</location>
        <topology evidence="1">Multi-pass membrane protein</topology>
    </subcellularLocation>
</comment>
<evidence type="ECO:0000313" key="8">
    <source>
        <dbReference type="Proteomes" id="UP001302812"/>
    </source>
</evidence>
<keyword evidence="3" id="KW-0812">Transmembrane</keyword>
<feature type="compositionally biased region" description="Low complexity" evidence="6">
    <location>
        <begin position="223"/>
        <end position="245"/>
    </location>
</feature>
<evidence type="ECO:0000256" key="5">
    <source>
        <dbReference type="ARBA" id="ARBA00023136"/>
    </source>
</evidence>
<dbReference type="EMBL" id="MU853355">
    <property type="protein sequence ID" value="KAK4109523.1"/>
    <property type="molecule type" value="Genomic_DNA"/>
</dbReference>
<dbReference type="GO" id="GO:0005789">
    <property type="term" value="C:endoplasmic reticulum membrane"/>
    <property type="evidence" value="ECO:0007669"/>
    <property type="project" value="TreeGrafter"/>
</dbReference>
<feature type="region of interest" description="Disordered" evidence="6">
    <location>
        <begin position="1"/>
        <end position="383"/>
    </location>
</feature>
<feature type="compositionally biased region" description="Basic residues" evidence="6">
    <location>
        <begin position="208"/>
        <end position="222"/>
    </location>
</feature>
<keyword evidence="4" id="KW-1133">Transmembrane helix</keyword>
<dbReference type="AlphaFoldDB" id="A0AAN6QFX6"/>
<feature type="region of interest" description="Disordered" evidence="6">
    <location>
        <begin position="645"/>
        <end position="689"/>
    </location>
</feature>
<evidence type="ECO:0000256" key="1">
    <source>
        <dbReference type="ARBA" id="ARBA00004141"/>
    </source>
</evidence>
<feature type="compositionally biased region" description="Basic and acidic residues" evidence="6">
    <location>
        <begin position="929"/>
        <end position="943"/>
    </location>
</feature>
<name>A0AAN6QFX6_9PEZI</name>
<feature type="compositionally biased region" description="Polar residues" evidence="6">
    <location>
        <begin position="677"/>
        <end position="688"/>
    </location>
</feature>
<dbReference type="PANTHER" id="PTHR13317">
    <property type="entry name" value="TRANSMEMBRANE ANTERIOR POSTERIOR TRANSFORMATION PROTEIN 1 HOMOLOG"/>
    <property type="match status" value="1"/>
</dbReference>
<accession>A0AAN6QFX6</accession>
<evidence type="ECO:0000256" key="4">
    <source>
        <dbReference type="ARBA" id="ARBA00022989"/>
    </source>
</evidence>
<evidence type="ECO:0000256" key="3">
    <source>
        <dbReference type="ARBA" id="ARBA00022692"/>
    </source>
</evidence>
<feature type="compositionally biased region" description="Low complexity" evidence="6">
    <location>
        <begin position="98"/>
        <end position="120"/>
    </location>
</feature>
<proteinExistence type="inferred from homology"/>
<feature type="compositionally biased region" description="Polar residues" evidence="6">
    <location>
        <begin position="645"/>
        <end position="668"/>
    </location>
</feature>
<feature type="compositionally biased region" description="Polar residues" evidence="6">
    <location>
        <begin position="973"/>
        <end position="982"/>
    </location>
</feature>
<dbReference type="Gene3D" id="3.30.160.60">
    <property type="entry name" value="Classic Zinc Finger"/>
    <property type="match status" value="1"/>
</dbReference>
<feature type="compositionally biased region" description="Low complexity" evidence="6">
    <location>
        <begin position="175"/>
        <end position="193"/>
    </location>
</feature>
<dbReference type="Proteomes" id="UP001302812">
    <property type="component" value="Unassembled WGS sequence"/>
</dbReference>
<evidence type="ECO:0000313" key="7">
    <source>
        <dbReference type="EMBL" id="KAK4109523.1"/>
    </source>
</evidence>
<reference evidence="7" key="1">
    <citation type="journal article" date="2023" name="Mol. Phylogenet. Evol.">
        <title>Genome-scale phylogeny and comparative genomics of the fungal order Sordariales.</title>
        <authorList>
            <person name="Hensen N."/>
            <person name="Bonometti L."/>
            <person name="Westerberg I."/>
            <person name="Brannstrom I.O."/>
            <person name="Guillou S."/>
            <person name="Cros-Aarteil S."/>
            <person name="Calhoun S."/>
            <person name="Haridas S."/>
            <person name="Kuo A."/>
            <person name="Mondo S."/>
            <person name="Pangilinan J."/>
            <person name="Riley R."/>
            <person name="LaButti K."/>
            <person name="Andreopoulos B."/>
            <person name="Lipzen A."/>
            <person name="Chen C."/>
            <person name="Yan M."/>
            <person name="Daum C."/>
            <person name="Ng V."/>
            <person name="Clum A."/>
            <person name="Steindorff A."/>
            <person name="Ohm R.A."/>
            <person name="Martin F."/>
            <person name="Silar P."/>
            <person name="Natvig D.O."/>
            <person name="Lalanne C."/>
            <person name="Gautier V."/>
            <person name="Ament-Velasquez S.L."/>
            <person name="Kruys A."/>
            <person name="Hutchinson M.I."/>
            <person name="Powell A.J."/>
            <person name="Barry K."/>
            <person name="Miller A.N."/>
            <person name="Grigoriev I.V."/>
            <person name="Debuchy R."/>
            <person name="Gladieux P."/>
            <person name="Hiltunen Thoren M."/>
            <person name="Johannesson H."/>
        </authorList>
    </citation>
    <scope>NUCLEOTIDE SEQUENCE</scope>
    <source>
        <strain evidence="7">CBS 508.74</strain>
    </source>
</reference>
<comment type="similarity">
    <text evidence="2">Belongs to the TAPT1 family.</text>
</comment>
<feature type="compositionally biased region" description="Pro residues" evidence="6">
    <location>
        <begin position="298"/>
        <end position="309"/>
    </location>
</feature>
<gene>
    <name evidence="7" type="ORF">N656DRAFT_791691</name>
</gene>